<keyword evidence="3" id="KW-0378">Hydrolase</keyword>
<dbReference type="EC" id="3.1.2.4" evidence="2"/>
<dbReference type="RefSeq" id="WP_376839636.1">
    <property type="nucleotide sequence ID" value="NZ_JBHMAU010000045.1"/>
</dbReference>
<evidence type="ECO:0000256" key="3">
    <source>
        <dbReference type="ARBA" id="ARBA00022801"/>
    </source>
</evidence>
<sequence length="348" mass="36916">MTSSDDALVITRVVNGLGRIELNRAKAINALGRDMVAAIDAALNAWRDDDAVSAVLITGRGERGLCAGGDIKAIYEDLVAGTQESVDFWAEEYRMNFDIANYPKPYIAIMHGITMGGGVGVSVHGSHRVVTETTKLGMPETGIGLFPDIGGTHLLAQTPGEIGMYMGLTGLPIGAGAALAYGLADTFVPQEKIEELITALEADGTQAVETLESFSGEAPANELAEAEAWINTCFAHDSVEAIVAALLAHGDADAAATAEVIQAKSPQSLAVTFEMIRTAQAMSLQEVLERDLRAGAEIAARPDLREGIRAQVIDKDRNPQWNPATLGEVEQAEVDAILNTEQDRKVFS</sequence>
<dbReference type="Pfam" id="PF16113">
    <property type="entry name" value="ECH_2"/>
    <property type="match status" value="1"/>
</dbReference>
<feature type="domain" description="Enoyl-CoA hydratase/isomerase" evidence="4">
    <location>
        <begin position="18"/>
        <end position="337"/>
    </location>
</feature>
<dbReference type="NCBIfam" id="NF004127">
    <property type="entry name" value="PRK05617.1"/>
    <property type="match status" value="1"/>
</dbReference>
<dbReference type="SUPFAM" id="SSF52096">
    <property type="entry name" value="ClpP/crotonase"/>
    <property type="match status" value="1"/>
</dbReference>
<evidence type="ECO:0000259" key="4">
    <source>
        <dbReference type="Pfam" id="PF16113"/>
    </source>
</evidence>
<comment type="catalytic activity">
    <reaction evidence="1">
        <text>3-hydroxy-2-methylpropanoyl-CoA + H2O = 3-hydroxy-2-methylpropanoate + CoA + H(+)</text>
        <dbReference type="Rhea" id="RHEA:20888"/>
        <dbReference type="ChEBI" id="CHEBI:11805"/>
        <dbReference type="ChEBI" id="CHEBI:15377"/>
        <dbReference type="ChEBI" id="CHEBI:15378"/>
        <dbReference type="ChEBI" id="CHEBI:57287"/>
        <dbReference type="ChEBI" id="CHEBI:57340"/>
        <dbReference type="EC" id="3.1.2.4"/>
    </reaction>
</comment>
<evidence type="ECO:0000256" key="2">
    <source>
        <dbReference type="ARBA" id="ARBA00011915"/>
    </source>
</evidence>
<name>A0ABV5X0P2_9MICO</name>
<evidence type="ECO:0000256" key="1">
    <source>
        <dbReference type="ARBA" id="ARBA00001709"/>
    </source>
</evidence>
<dbReference type="Gene3D" id="3.90.226.10">
    <property type="entry name" value="2-enoyl-CoA Hydratase, Chain A, domain 1"/>
    <property type="match status" value="1"/>
</dbReference>
<dbReference type="InterPro" id="IPR029045">
    <property type="entry name" value="ClpP/crotonase-like_dom_sf"/>
</dbReference>
<keyword evidence="6" id="KW-1185">Reference proteome</keyword>
<reference evidence="5 6" key="1">
    <citation type="submission" date="2024-09" db="EMBL/GenBank/DDBJ databases">
        <authorList>
            <person name="Sun Q."/>
            <person name="Mori K."/>
        </authorList>
    </citation>
    <scope>NUCLEOTIDE SEQUENCE [LARGE SCALE GENOMIC DNA]</scope>
    <source>
        <strain evidence="5 6">JCM 11683</strain>
    </source>
</reference>
<dbReference type="PANTHER" id="PTHR43176">
    <property type="entry name" value="3-HYDROXYISOBUTYRYL-COA HYDROLASE-RELATED"/>
    <property type="match status" value="1"/>
</dbReference>
<organism evidence="5 6">
    <name type="scientific">Brevibacterium otitidis</name>
    <dbReference type="NCBI Taxonomy" id="53364"/>
    <lineage>
        <taxon>Bacteria</taxon>
        <taxon>Bacillati</taxon>
        <taxon>Actinomycetota</taxon>
        <taxon>Actinomycetes</taxon>
        <taxon>Micrococcales</taxon>
        <taxon>Brevibacteriaceae</taxon>
        <taxon>Brevibacterium</taxon>
    </lineage>
</organism>
<dbReference type="CDD" id="cd06558">
    <property type="entry name" value="crotonase-like"/>
    <property type="match status" value="1"/>
</dbReference>
<dbReference type="PANTHER" id="PTHR43176:SF3">
    <property type="entry name" value="3-HYDROXYISOBUTYRYL-COA HYDROLASE, MITOCHONDRIAL"/>
    <property type="match status" value="1"/>
</dbReference>
<proteinExistence type="predicted"/>
<dbReference type="InterPro" id="IPR032259">
    <property type="entry name" value="HIBYL-CoA-H"/>
</dbReference>
<accession>A0ABV5X0P2</accession>
<comment type="caution">
    <text evidence="5">The sequence shown here is derived from an EMBL/GenBank/DDBJ whole genome shotgun (WGS) entry which is preliminary data.</text>
</comment>
<evidence type="ECO:0000313" key="5">
    <source>
        <dbReference type="EMBL" id="MFB9776021.1"/>
    </source>
</evidence>
<gene>
    <name evidence="5" type="ORF">ACFFN1_06345</name>
</gene>
<protein>
    <recommendedName>
        <fullName evidence="2">3-hydroxyisobutyryl-CoA hydrolase</fullName>
        <ecNumber evidence="2">3.1.2.4</ecNumber>
    </recommendedName>
</protein>
<dbReference type="Proteomes" id="UP001589707">
    <property type="component" value="Unassembled WGS sequence"/>
</dbReference>
<evidence type="ECO:0000313" key="6">
    <source>
        <dbReference type="Proteomes" id="UP001589707"/>
    </source>
</evidence>
<dbReference type="InterPro" id="IPR045004">
    <property type="entry name" value="ECH_dom"/>
</dbReference>
<dbReference type="EMBL" id="JBHMAU010000045">
    <property type="protein sequence ID" value="MFB9776021.1"/>
    <property type="molecule type" value="Genomic_DNA"/>
</dbReference>